<keyword evidence="5 13" id="KW-0444">Lipid biosynthesis</keyword>
<dbReference type="GO" id="GO:0044550">
    <property type="term" value="P:secondary metabolite biosynthetic process"/>
    <property type="evidence" value="ECO:0007669"/>
    <property type="project" value="TreeGrafter"/>
</dbReference>
<evidence type="ECO:0000256" key="13">
    <source>
        <dbReference type="HAMAP-Rule" id="MF_01815"/>
    </source>
</evidence>
<keyword evidence="7 13" id="KW-0276">Fatty acid metabolism</keyword>
<organism evidence="16 17">
    <name type="scientific">Beijerinckia indica subsp. indica (strain ATCC 9039 / DSM 1715 / NCIMB 8712)</name>
    <dbReference type="NCBI Taxonomy" id="395963"/>
    <lineage>
        <taxon>Bacteria</taxon>
        <taxon>Pseudomonadati</taxon>
        <taxon>Pseudomonadota</taxon>
        <taxon>Alphaproteobacteria</taxon>
        <taxon>Hyphomicrobiales</taxon>
        <taxon>Beijerinckiaceae</taxon>
        <taxon>Beijerinckia</taxon>
    </lineage>
</organism>
<dbReference type="UniPathway" id="UPA00094"/>
<feature type="active site" evidence="13">
    <location>
        <position position="134"/>
    </location>
</feature>
<keyword evidence="6 13" id="KW-0808">Transferase</keyword>
<dbReference type="FunFam" id="3.40.47.10:FF:000004">
    <property type="entry name" value="3-oxoacyl-[acyl-carrier-protein] synthase 3"/>
    <property type="match status" value="1"/>
</dbReference>
<name>B2IBF3_BEII9</name>
<dbReference type="AlphaFoldDB" id="B2IBF3"/>
<dbReference type="PANTHER" id="PTHR34069">
    <property type="entry name" value="3-OXOACYL-[ACYL-CARRIER-PROTEIN] SYNTHASE 3"/>
    <property type="match status" value="1"/>
</dbReference>
<feature type="active site" evidence="13">
    <location>
        <position position="275"/>
    </location>
</feature>
<comment type="domain">
    <text evidence="13">The last Arg residue of the ACP-binding site is essential for the weak association between ACP/AcpP and FabH.</text>
</comment>
<dbReference type="STRING" id="395963.Bind_3017"/>
<evidence type="ECO:0000256" key="7">
    <source>
        <dbReference type="ARBA" id="ARBA00022832"/>
    </source>
</evidence>
<comment type="catalytic activity">
    <reaction evidence="12">
        <text>malonyl-[ACP] + acetyl-CoA + H(+) = 3-oxobutanoyl-[ACP] + CO2 + CoA</text>
        <dbReference type="Rhea" id="RHEA:12080"/>
        <dbReference type="Rhea" id="RHEA-COMP:9623"/>
        <dbReference type="Rhea" id="RHEA-COMP:9625"/>
        <dbReference type="ChEBI" id="CHEBI:15378"/>
        <dbReference type="ChEBI" id="CHEBI:16526"/>
        <dbReference type="ChEBI" id="CHEBI:57287"/>
        <dbReference type="ChEBI" id="CHEBI:57288"/>
        <dbReference type="ChEBI" id="CHEBI:78449"/>
        <dbReference type="ChEBI" id="CHEBI:78450"/>
        <dbReference type="EC" id="2.3.1.180"/>
    </reaction>
    <physiologicalReaction direction="left-to-right" evidence="12">
        <dbReference type="Rhea" id="RHEA:12081"/>
    </physiologicalReaction>
</comment>
<evidence type="ECO:0000313" key="17">
    <source>
        <dbReference type="Proteomes" id="UP000001695"/>
    </source>
</evidence>
<keyword evidence="4 13" id="KW-0963">Cytoplasm</keyword>
<reference evidence="16 17" key="2">
    <citation type="journal article" date="2010" name="J. Bacteriol.">
        <title>Complete genome sequence of Beijerinckia indica subsp. indica.</title>
        <authorList>
            <person name="Tamas I."/>
            <person name="Dedysh S.N."/>
            <person name="Liesack W."/>
            <person name="Stott M.B."/>
            <person name="Alam M."/>
            <person name="Murrell J.C."/>
            <person name="Dunfield P.F."/>
        </authorList>
    </citation>
    <scope>NUCLEOTIDE SEQUENCE [LARGE SCALE GENOMIC DNA]</scope>
    <source>
        <strain evidence="17">ATCC 9039 / DSM 1715 / NCIMB 8712</strain>
    </source>
</reference>
<dbReference type="PANTHER" id="PTHR34069:SF2">
    <property type="entry name" value="BETA-KETOACYL-[ACYL-CARRIER-PROTEIN] SYNTHASE III"/>
    <property type="match status" value="1"/>
</dbReference>
<dbReference type="InterPro" id="IPR013747">
    <property type="entry name" value="ACP_syn_III_C"/>
</dbReference>
<reference evidence="17" key="1">
    <citation type="submission" date="2008-03" db="EMBL/GenBank/DDBJ databases">
        <title>Complete sequence of chromosome of Beijerinckia indica subsp. indica ATCC 9039.</title>
        <authorList>
            <consortium name="US DOE Joint Genome Institute"/>
            <person name="Copeland A."/>
            <person name="Lucas S."/>
            <person name="Lapidus A."/>
            <person name="Glavina del Rio T."/>
            <person name="Dalin E."/>
            <person name="Tice H."/>
            <person name="Bruce D."/>
            <person name="Goodwin L."/>
            <person name="Pitluck S."/>
            <person name="LaButti K."/>
            <person name="Schmutz J."/>
            <person name="Larimer F."/>
            <person name="Land M."/>
            <person name="Hauser L."/>
            <person name="Kyrpides N."/>
            <person name="Mikhailova N."/>
            <person name="Dunfield P.F."/>
            <person name="Dedysh S.N."/>
            <person name="Liesack W."/>
            <person name="Saw J.H."/>
            <person name="Alam M."/>
            <person name="Chen Y."/>
            <person name="Murrell J.C."/>
            <person name="Richardson P."/>
        </authorList>
    </citation>
    <scope>NUCLEOTIDE SEQUENCE [LARGE SCALE GENOMIC DNA]</scope>
    <source>
        <strain evidence="17">ATCC 9039 / DSM 1715 / NCIMB 8712</strain>
    </source>
</reference>
<evidence type="ECO:0000256" key="5">
    <source>
        <dbReference type="ARBA" id="ARBA00022516"/>
    </source>
</evidence>
<dbReference type="GO" id="GO:0006633">
    <property type="term" value="P:fatty acid biosynthetic process"/>
    <property type="evidence" value="ECO:0007669"/>
    <property type="project" value="UniProtKB-UniRule"/>
</dbReference>
<proteinExistence type="inferred from homology"/>
<feature type="domain" description="Beta-ketoacyl-[acyl-carrier-protein] synthase III N-terminal" evidence="15">
    <location>
        <begin position="128"/>
        <end position="207"/>
    </location>
</feature>
<dbReference type="Gene3D" id="3.40.47.10">
    <property type="match status" value="1"/>
</dbReference>
<dbReference type="EC" id="2.3.1.180" evidence="3 13"/>
<dbReference type="NCBIfam" id="NF006829">
    <property type="entry name" value="PRK09352.1"/>
    <property type="match status" value="1"/>
</dbReference>
<evidence type="ECO:0000313" key="16">
    <source>
        <dbReference type="EMBL" id="ACB96579.1"/>
    </source>
</evidence>
<evidence type="ECO:0000256" key="3">
    <source>
        <dbReference type="ARBA" id="ARBA00012333"/>
    </source>
</evidence>
<dbReference type="CDD" id="cd00830">
    <property type="entry name" value="KAS_III"/>
    <property type="match status" value="1"/>
</dbReference>
<protein>
    <recommendedName>
        <fullName evidence="3 13">Beta-ketoacyl-[acyl-carrier-protein] synthase III</fullName>
        <shortName evidence="13">Beta-ketoacyl-ACP synthase III</shortName>
        <shortName evidence="13">KAS III</shortName>
        <ecNumber evidence="3 13">2.3.1.180</ecNumber>
    </recommendedName>
    <alternativeName>
        <fullName evidence="13">3-oxoacyl-[acyl-carrier-protein] synthase 3</fullName>
    </alternativeName>
    <alternativeName>
        <fullName evidence="13">3-oxoacyl-[acyl-carrier-protein] synthase III</fullName>
    </alternativeName>
</protein>
<comment type="subunit">
    <text evidence="13">Homodimer.</text>
</comment>
<dbReference type="GO" id="GO:0004315">
    <property type="term" value="F:3-oxoacyl-[acyl-carrier-protein] synthase activity"/>
    <property type="evidence" value="ECO:0007669"/>
    <property type="project" value="InterPro"/>
</dbReference>
<keyword evidence="8 13" id="KW-0443">Lipid metabolism</keyword>
<evidence type="ECO:0000256" key="1">
    <source>
        <dbReference type="ARBA" id="ARBA00005194"/>
    </source>
</evidence>
<gene>
    <name evidence="13" type="primary">fabH</name>
    <name evidence="16" type="ordered locus">Bind_3017</name>
</gene>
<dbReference type="Pfam" id="PF08541">
    <property type="entry name" value="ACP_syn_III_C"/>
    <property type="match status" value="1"/>
</dbReference>
<evidence type="ECO:0000256" key="2">
    <source>
        <dbReference type="ARBA" id="ARBA00008642"/>
    </source>
</evidence>
<dbReference type="GO" id="GO:0033818">
    <property type="term" value="F:beta-ketoacyl-acyl-carrier-protein synthase III activity"/>
    <property type="evidence" value="ECO:0007669"/>
    <property type="project" value="UniProtKB-UniRule"/>
</dbReference>
<sequence>MGTIIFLLTTGPHDRPERLNSLTTSLILGTGAYAPKKILSNQDLEQMIATTDQWITERTGIKTRHIAAEGETTSDMAVCAAREALALAGTSAEELDMIIVGTISADMPLPSCAVLIQAKLGARNAFAFDLSAACAGSLYGMSIADQFIRSGKARRVLVIGAELLSRLIDWSDRNTCILFGDGAGAVVMGPCEDPQRGLLSTHLHTDGSTADLLKIPGGGSLHPQSEEVLANKWHKVAMNGREIYKFAAKVLPLALNEALQANGLQANDVDHVIAHQANARIVETVLERVGIPQEKCWLNLDRYGNTSSASLPISLDEANRAGRLRPGDLIAMMAIGAGMAWGSALLRW</sequence>
<evidence type="ECO:0000259" key="15">
    <source>
        <dbReference type="Pfam" id="PF08545"/>
    </source>
</evidence>
<dbReference type="InterPro" id="IPR013751">
    <property type="entry name" value="ACP_syn_III_N"/>
</dbReference>
<dbReference type="KEGG" id="bid:Bind_3017"/>
<evidence type="ECO:0000256" key="4">
    <source>
        <dbReference type="ARBA" id="ARBA00022490"/>
    </source>
</evidence>
<evidence type="ECO:0000256" key="11">
    <source>
        <dbReference type="ARBA" id="ARBA00023315"/>
    </source>
</evidence>
<dbReference type="Pfam" id="PF08545">
    <property type="entry name" value="ACP_syn_III"/>
    <property type="match status" value="1"/>
</dbReference>
<dbReference type="EMBL" id="CP001016">
    <property type="protein sequence ID" value="ACB96579.1"/>
    <property type="molecule type" value="Genomic_DNA"/>
</dbReference>
<dbReference type="NCBIfam" id="TIGR00747">
    <property type="entry name" value="fabH"/>
    <property type="match status" value="1"/>
</dbReference>
<dbReference type="eggNOG" id="COG0332">
    <property type="taxonomic scope" value="Bacteria"/>
</dbReference>
<keyword evidence="10 13" id="KW-0511">Multifunctional enzyme</keyword>
<evidence type="ECO:0000256" key="10">
    <source>
        <dbReference type="ARBA" id="ARBA00023268"/>
    </source>
</evidence>
<feature type="active site" evidence="13">
    <location>
        <position position="305"/>
    </location>
</feature>
<comment type="function">
    <text evidence="13">Catalyzes the condensation reaction of fatty acid synthesis by the addition to an acyl acceptor of two carbons from malonyl-ACP. Catalyzes the first condensation reaction which initiates fatty acid synthesis and may therefore play a role in governing the total rate of fatty acid production. Possesses both acetoacetyl-ACP synthase and acetyl transacylase activities. Its substrate specificity determines the biosynthesis of branched-chain and/or straight-chain of fatty acids.</text>
</comment>
<comment type="pathway">
    <text evidence="1 13">Lipid metabolism; fatty acid biosynthesis.</text>
</comment>
<evidence type="ECO:0000256" key="9">
    <source>
        <dbReference type="ARBA" id="ARBA00023160"/>
    </source>
</evidence>
<evidence type="ECO:0000256" key="8">
    <source>
        <dbReference type="ARBA" id="ARBA00023098"/>
    </source>
</evidence>
<evidence type="ECO:0000259" key="14">
    <source>
        <dbReference type="Pfam" id="PF08541"/>
    </source>
</evidence>
<keyword evidence="11 13" id="KW-0012">Acyltransferase</keyword>
<dbReference type="HAMAP" id="MF_01815">
    <property type="entry name" value="FabH"/>
    <property type="match status" value="1"/>
</dbReference>
<keyword evidence="9 13" id="KW-0275">Fatty acid biosynthesis</keyword>
<dbReference type="SUPFAM" id="SSF53901">
    <property type="entry name" value="Thiolase-like"/>
    <property type="match status" value="1"/>
</dbReference>
<comment type="subcellular location">
    <subcellularLocation>
        <location evidence="13">Cytoplasm</location>
    </subcellularLocation>
</comment>
<dbReference type="InterPro" id="IPR016039">
    <property type="entry name" value="Thiolase-like"/>
</dbReference>
<dbReference type="InterPro" id="IPR004655">
    <property type="entry name" value="FabH"/>
</dbReference>
<comment type="similarity">
    <text evidence="2 13">Belongs to the thiolase-like superfamily. FabH family.</text>
</comment>
<feature type="region of interest" description="ACP-binding" evidence="13">
    <location>
        <begin position="276"/>
        <end position="280"/>
    </location>
</feature>
<evidence type="ECO:0000256" key="6">
    <source>
        <dbReference type="ARBA" id="ARBA00022679"/>
    </source>
</evidence>
<dbReference type="HOGENOM" id="CLU_039592_3_1_5"/>
<accession>B2IBF3</accession>
<dbReference type="GO" id="GO:0005737">
    <property type="term" value="C:cytoplasm"/>
    <property type="evidence" value="ECO:0007669"/>
    <property type="project" value="UniProtKB-SubCell"/>
</dbReference>
<evidence type="ECO:0000256" key="12">
    <source>
        <dbReference type="ARBA" id="ARBA00051096"/>
    </source>
</evidence>
<feature type="domain" description="Beta-ketoacyl-[acyl-carrier-protein] synthase III C-terminal" evidence="14">
    <location>
        <begin position="259"/>
        <end position="348"/>
    </location>
</feature>
<keyword evidence="17" id="KW-1185">Reference proteome</keyword>
<dbReference type="Proteomes" id="UP000001695">
    <property type="component" value="Chromosome"/>
</dbReference>